<reference evidence="1" key="1">
    <citation type="submission" date="2020-09" db="EMBL/GenBank/DDBJ databases">
        <title>Nocardioides sp. strain MJB4 16S ribosomal RNA gene Genome sequencing and assembly.</title>
        <authorList>
            <person name="Kim I."/>
        </authorList>
    </citation>
    <scope>NUCLEOTIDE SEQUENCE</scope>
    <source>
        <strain evidence="1">MJB4</strain>
    </source>
</reference>
<gene>
    <name evidence="1" type="ORF">IE331_11165</name>
</gene>
<accession>A0A927K5H8</accession>
<proteinExistence type="predicted"/>
<dbReference type="AlphaFoldDB" id="A0A927K5H8"/>
<evidence type="ECO:0000313" key="2">
    <source>
        <dbReference type="Proteomes" id="UP000616839"/>
    </source>
</evidence>
<organism evidence="1 2">
    <name type="scientific">Nocardioides donggukensis</name>
    <dbReference type="NCBI Taxonomy" id="2774019"/>
    <lineage>
        <taxon>Bacteria</taxon>
        <taxon>Bacillati</taxon>
        <taxon>Actinomycetota</taxon>
        <taxon>Actinomycetes</taxon>
        <taxon>Propionibacteriales</taxon>
        <taxon>Nocardioidaceae</taxon>
        <taxon>Nocardioides</taxon>
    </lineage>
</organism>
<sequence>MDDDLTAAVPRLDAESQRALGVAETWLGDDVQGVGIGATEAGDRCVVVHVLDPTSEQVRSLPEECEGLPVRIEPGDGFRAGG</sequence>
<comment type="caution">
    <text evidence="1">The sequence shown here is derived from an EMBL/GenBank/DDBJ whole genome shotgun (WGS) entry which is preliminary data.</text>
</comment>
<evidence type="ECO:0000313" key="1">
    <source>
        <dbReference type="EMBL" id="MBD8870183.1"/>
    </source>
</evidence>
<dbReference type="RefSeq" id="WP_192143520.1">
    <property type="nucleotide sequence ID" value="NZ_JACYXZ010000003.1"/>
</dbReference>
<protein>
    <submittedName>
        <fullName evidence="1">Uncharacterized protein</fullName>
    </submittedName>
</protein>
<keyword evidence="2" id="KW-1185">Reference proteome</keyword>
<name>A0A927K5H8_9ACTN</name>
<dbReference type="Proteomes" id="UP000616839">
    <property type="component" value="Unassembled WGS sequence"/>
</dbReference>
<dbReference type="EMBL" id="JACYXZ010000003">
    <property type="protein sequence ID" value="MBD8870183.1"/>
    <property type="molecule type" value="Genomic_DNA"/>
</dbReference>